<evidence type="ECO:0000256" key="1">
    <source>
        <dbReference type="SAM" id="MobiDB-lite"/>
    </source>
</evidence>
<feature type="compositionally biased region" description="Low complexity" evidence="1">
    <location>
        <begin position="239"/>
        <end position="259"/>
    </location>
</feature>
<dbReference type="PANTHER" id="PTHR46370">
    <property type="entry name" value="GPALPP MOTIFS-CONTAINING PROTEIN 1"/>
    <property type="match status" value="1"/>
</dbReference>
<feature type="compositionally biased region" description="Polar residues" evidence="1">
    <location>
        <begin position="164"/>
        <end position="177"/>
    </location>
</feature>
<feature type="compositionally biased region" description="Basic and acidic residues" evidence="1">
    <location>
        <begin position="108"/>
        <end position="124"/>
    </location>
</feature>
<feature type="region of interest" description="Disordered" evidence="1">
    <location>
        <begin position="452"/>
        <end position="493"/>
    </location>
</feature>
<dbReference type="AlphaFoldDB" id="A0A1B6M3E8"/>
<gene>
    <name evidence="3" type="ORF">g.41819</name>
</gene>
<evidence type="ECO:0000259" key="2">
    <source>
        <dbReference type="Pfam" id="PF12572"/>
    </source>
</evidence>
<dbReference type="Pfam" id="PF12572">
    <property type="entry name" value="DUF3752"/>
    <property type="match status" value="1"/>
</dbReference>
<feature type="compositionally biased region" description="Basic and acidic residues" evidence="1">
    <location>
        <begin position="18"/>
        <end position="31"/>
    </location>
</feature>
<feature type="region of interest" description="Disordered" evidence="1">
    <location>
        <begin position="382"/>
        <end position="412"/>
    </location>
</feature>
<feature type="compositionally biased region" description="Polar residues" evidence="1">
    <location>
        <begin position="400"/>
        <end position="409"/>
    </location>
</feature>
<sequence length="528" mass="60221">MGPPDCRREQSSESDEDGSVRHDKFKSERFQENNLVNSRKDRSKYNDKYSKRYKDDSPKMSSRHREEVSSTSYRNEFKSRHDQRDSSRRHHSKSSRSVGNETSAHYKKSSDLKKVETLQPEKLRKNNLSSLLKNFDKRVESKRNNSENSLEIGPALPPHLRQGQVETESISNSTKDTTIGPALPKQLKNIEESSSNGSSKFDHSVKSDTESSLVLENEVSIDISKGTTLIEEESDVSKSNLGNISNSIDNSSKIDNLDSSEQHLSEPALPTKSEPETYGPILPAKLELHSYGPALPPTCKKDALEGPALPLDIANKLEETSGDDSEDDDMVGPQIEGKMSKSQYLLEIRAWDIKRKLDEEKSGTSKMVEKREEWMLELPPEKAANLGLGPRSFRMKQAPDMSNRSSWTDTPADRLRKEQQALRGEPEPVDSEEITRMAFIKERDNVMDNMLQKNKEEEQPKSLLAIHQKKLKKKKKKEEKEGKKKERRPFDRNIDLQVNRFDEAQKKAIFKKAQLLNSRFSSGESKYL</sequence>
<evidence type="ECO:0000313" key="3">
    <source>
        <dbReference type="EMBL" id="JAT30456.1"/>
    </source>
</evidence>
<feature type="region of interest" description="Disordered" evidence="1">
    <location>
        <begin position="318"/>
        <end position="338"/>
    </location>
</feature>
<feature type="compositionally biased region" description="Basic residues" evidence="1">
    <location>
        <begin position="467"/>
        <end position="477"/>
    </location>
</feature>
<dbReference type="EMBL" id="GEBQ01009521">
    <property type="protein sequence ID" value="JAT30456.1"/>
    <property type="molecule type" value="Transcribed_RNA"/>
</dbReference>
<feature type="compositionally biased region" description="Acidic residues" evidence="1">
    <location>
        <begin position="320"/>
        <end position="330"/>
    </location>
</feature>
<feature type="compositionally biased region" description="Basic and acidic residues" evidence="1">
    <location>
        <begin position="1"/>
        <end position="11"/>
    </location>
</feature>
<feature type="region of interest" description="Disordered" evidence="1">
    <location>
        <begin position="1"/>
        <end position="280"/>
    </location>
</feature>
<reference evidence="3" key="1">
    <citation type="submission" date="2015-11" db="EMBL/GenBank/DDBJ databases">
        <title>De novo transcriptome assembly of four potential Pierce s Disease insect vectors from Arizona vineyards.</title>
        <authorList>
            <person name="Tassone E.E."/>
        </authorList>
    </citation>
    <scope>NUCLEOTIDE SEQUENCE</scope>
</reference>
<dbReference type="InterPro" id="IPR046331">
    <property type="entry name" value="GPAM1-like"/>
</dbReference>
<accession>A0A1B6M3E8</accession>
<feature type="compositionally biased region" description="Basic and acidic residues" evidence="1">
    <location>
        <begin position="478"/>
        <end position="493"/>
    </location>
</feature>
<feature type="compositionally biased region" description="Basic and acidic residues" evidence="1">
    <location>
        <begin position="75"/>
        <end position="86"/>
    </location>
</feature>
<feature type="domain" description="DUF3752" evidence="2">
    <location>
        <begin position="381"/>
        <end position="521"/>
    </location>
</feature>
<feature type="compositionally biased region" description="Basic and acidic residues" evidence="1">
    <location>
        <begin position="38"/>
        <end position="68"/>
    </location>
</feature>
<organism evidence="3">
    <name type="scientific">Graphocephala atropunctata</name>
    <dbReference type="NCBI Taxonomy" id="36148"/>
    <lineage>
        <taxon>Eukaryota</taxon>
        <taxon>Metazoa</taxon>
        <taxon>Ecdysozoa</taxon>
        <taxon>Arthropoda</taxon>
        <taxon>Hexapoda</taxon>
        <taxon>Insecta</taxon>
        <taxon>Pterygota</taxon>
        <taxon>Neoptera</taxon>
        <taxon>Paraneoptera</taxon>
        <taxon>Hemiptera</taxon>
        <taxon>Auchenorrhyncha</taxon>
        <taxon>Membracoidea</taxon>
        <taxon>Cicadellidae</taxon>
        <taxon>Cicadellinae</taxon>
        <taxon>Cicadellini</taxon>
        <taxon>Graphocephala</taxon>
    </lineage>
</organism>
<dbReference type="PANTHER" id="PTHR46370:SF1">
    <property type="entry name" value="GPALPP MOTIFS-CONTAINING PROTEIN 1"/>
    <property type="match status" value="1"/>
</dbReference>
<dbReference type="InterPro" id="IPR022226">
    <property type="entry name" value="DUF3752"/>
</dbReference>
<feature type="compositionally biased region" description="Basic and acidic residues" evidence="1">
    <location>
        <begin position="200"/>
        <end position="209"/>
    </location>
</feature>
<proteinExistence type="predicted"/>
<protein>
    <recommendedName>
        <fullName evidence="2">DUF3752 domain-containing protein</fullName>
    </recommendedName>
</protein>
<name>A0A1B6M3E8_9HEMI</name>
<feature type="compositionally biased region" description="Basic and acidic residues" evidence="1">
    <location>
        <begin position="134"/>
        <end position="145"/>
    </location>
</feature>